<name>A0A7W6KMZ1_9HYPH</name>
<evidence type="ECO:0000259" key="7">
    <source>
        <dbReference type="Pfam" id="PF03328"/>
    </source>
</evidence>
<keyword evidence="3" id="KW-0479">Metal-binding</keyword>
<dbReference type="GO" id="GO:0016832">
    <property type="term" value="F:aldehyde-lyase activity"/>
    <property type="evidence" value="ECO:0007669"/>
    <property type="project" value="TreeGrafter"/>
</dbReference>
<dbReference type="SUPFAM" id="SSF51621">
    <property type="entry name" value="Phosphoenolpyruvate/pyruvate domain"/>
    <property type="match status" value="1"/>
</dbReference>
<evidence type="ECO:0000256" key="6">
    <source>
        <dbReference type="ARBA" id="ARBA00045074"/>
    </source>
</evidence>
<gene>
    <name evidence="8" type="ORF">GGR30_004143</name>
</gene>
<evidence type="ECO:0000256" key="3">
    <source>
        <dbReference type="ARBA" id="ARBA00022723"/>
    </source>
</evidence>
<dbReference type="RefSeq" id="WP_183490636.1">
    <property type="nucleotide sequence ID" value="NZ_JACIDZ010000018.1"/>
</dbReference>
<dbReference type="InterPro" id="IPR015813">
    <property type="entry name" value="Pyrv/PenolPyrv_kinase-like_dom"/>
</dbReference>
<evidence type="ECO:0000256" key="4">
    <source>
        <dbReference type="ARBA" id="ARBA00023239"/>
    </source>
</evidence>
<protein>
    <submittedName>
        <fullName evidence="8">4-hydroxy-2-oxoheptanedioate aldolase</fullName>
        <ecNumber evidence="8">4.1.2.52</ecNumber>
    </submittedName>
</protein>
<evidence type="ECO:0000313" key="9">
    <source>
        <dbReference type="Proteomes" id="UP000530571"/>
    </source>
</evidence>
<reference evidence="8 9" key="1">
    <citation type="submission" date="2020-08" db="EMBL/GenBank/DDBJ databases">
        <title>Genomic Encyclopedia of Type Strains, Phase IV (KMG-IV): sequencing the most valuable type-strain genomes for metagenomic binning, comparative biology and taxonomic classification.</title>
        <authorList>
            <person name="Goeker M."/>
        </authorList>
    </citation>
    <scope>NUCLEOTIDE SEQUENCE [LARGE SCALE GENOMIC DNA]</scope>
    <source>
        <strain evidence="8 9">DSM 28101</strain>
    </source>
</reference>
<comment type="cofactor">
    <cofactor evidence="1">
        <name>a divalent metal cation</name>
        <dbReference type="ChEBI" id="CHEBI:60240"/>
    </cofactor>
</comment>
<sequence>MQMKKNKFKQAISAGRLQIGLWSSLSDTISVEILAASGFDWLLIDTEHAPNEIPNVVRQLQAAETGTASMVVRPAWNDTVLIKRFLDAGAQTLLIPMVQNAEEAKRAVASTRYPSADGLRGFASQSRASAYGRMEGYFQHAHEEICVLVQVESLAALENIEEIAAVEGVDGIFIGPGDLSADMKHPGEPGHPDVVAKVDAAIARVRATGKPAGILIGNEALARHFTEEGCVFTAIGSDIGLLINGAKRALAAFDDLKQANAQKTA</sequence>
<keyword evidence="4 8" id="KW-0456">Lyase</keyword>
<dbReference type="Pfam" id="PF03328">
    <property type="entry name" value="HpcH_HpaI"/>
    <property type="match status" value="1"/>
</dbReference>
<dbReference type="PANTHER" id="PTHR30502">
    <property type="entry name" value="2-KETO-3-DEOXY-L-RHAMNONATE ALDOLASE"/>
    <property type="match status" value="1"/>
</dbReference>
<dbReference type="GO" id="GO:0005737">
    <property type="term" value="C:cytoplasm"/>
    <property type="evidence" value="ECO:0007669"/>
    <property type="project" value="UniProtKB-ARBA"/>
</dbReference>
<evidence type="ECO:0000313" key="8">
    <source>
        <dbReference type="EMBL" id="MBB4124188.1"/>
    </source>
</evidence>
<comment type="caution">
    <text evidence="8">The sequence shown here is derived from an EMBL/GenBank/DDBJ whole genome shotgun (WGS) entry which is preliminary data.</text>
</comment>
<dbReference type="FunFam" id="3.20.20.60:FF:000004">
    <property type="entry name" value="5-keto-4-deoxy-D-glucarate aldolase"/>
    <property type="match status" value="1"/>
</dbReference>
<keyword evidence="9" id="KW-1185">Reference proteome</keyword>
<dbReference type="GO" id="GO:0046872">
    <property type="term" value="F:metal ion binding"/>
    <property type="evidence" value="ECO:0007669"/>
    <property type="project" value="UniProtKB-KW"/>
</dbReference>
<dbReference type="InterPro" id="IPR040442">
    <property type="entry name" value="Pyrv_kinase-like_dom_sf"/>
</dbReference>
<dbReference type="Proteomes" id="UP000530571">
    <property type="component" value="Unassembled WGS sequence"/>
</dbReference>
<dbReference type="PANTHER" id="PTHR30502:SF4">
    <property type="entry name" value="5-KETO-4-DEOXY-D-GLUCARATE ALDOLASE"/>
    <property type="match status" value="1"/>
</dbReference>
<accession>A0A7W6KMZ1</accession>
<evidence type="ECO:0000256" key="5">
    <source>
        <dbReference type="ARBA" id="ARBA00023317"/>
    </source>
</evidence>
<dbReference type="EMBL" id="JACIDZ010000018">
    <property type="protein sequence ID" value="MBB4124188.1"/>
    <property type="molecule type" value="Genomic_DNA"/>
</dbReference>
<evidence type="ECO:0000256" key="1">
    <source>
        <dbReference type="ARBA" id="ARBA00001968"/>
    </source>
</evidence>
<feature type="domain" description="HpcH/HpaI aldolase/citrate lyase" evidence="7">
    <location>
        <begin position="18"/>
        <end position="244"/>
    </location>
</feature>
<dbReference type="InterPro" id="IPR050251">
    <property type="entry name" value="HpcH-HpaI_aldolase"/>
</dbReference>
<comment type="catalytic activity">
    <reaction evidence="6">
        <text>D-glyceraldehyde + pyruvate = 2-dehydro-3-deoxy-L-galactonate</text>
        <dbReference type="Rhea" id="RHEA:80055"/>
        <dbReference type="ChEBI" id="CHEBI:15361"/>
        <dbReference type="ChEBI" id="CHEBI:17378"/>
        <dbReference type="ChEBI" id="CHEBI:75545"/>
    </reaction>
</comment>
<dbReference type="Gene3D" id="3.20.20.60">
    <property type="entry name" value="Phosphoenolpyruvate-binding domains"/>
    <property type="match status" value="1"/>
</dbReference>
<dbReference type="EC" id="4.1.2.52" evidence="8"/>
<evidence type="ECO:0000256" key="2">
    <source>
        <dbReference type="ARBA" id="ARBA00005568"/>
    </source>
</evidence>
<dbReference type="InterPro" id="IPR005000">
    <property type="entry name" value="Aldolase/citrate-lyase_domain"/>
</dbReference>
<keyword evidence="5" id="KW-0670">Pyruvate</keyword>
<dbReference type="AlphaFoldDB" id="A0A7W6KMZ1"/>
<organism evidence="8 9">
    <name type="scientific">Martelella radicis</name>
    <dbReference type="NCBI Taxonomy" id="1397476"/>
    <lineage>
        <taxon>Bacteria</taxon>
        <taxon>Pseudomonadati</taxon>
        <taxon>Pseudomonadota</taxon>
        <taxon>Alphaproteobacteria</taxon>
        <taxon>Hyphomicrobiales</taxon>
        <taxon>Aurantimonadaceae</taxon>
        <taxon>Martelella</taxon>
    </lineage>
</organism>
<proteinExistence type="inferred from homology"/>
<comment type="similarity">
    <text evidence="2">Belongs to the HpcH/HpaI aldolase family.</text>
</comment>